<dbReference type="Gene3D" id="3.40.190.10">
    <property type="entry name" value="Periplasmic binding protein-like II"/>
    <property type="match status" value="1"/>
</dbReference>
<name>A0A172Z4R8_9PSED</name>
<dbReference type="Proteomes" id="UP000077829">
    <property type="component" value="Chromosome"/>
</dbReference>
<dbReference type="PATRIC" id="fig|219572.3.peg.4092"/>
<protein>
    <submittedName>
        <fullName evidence="2">ABC-type proline/glycine betaine transport system, periplasmic component</fullName>
    </submittedName>
</protein>
<dbReference type="Gene3D" id="3.40.190.100">
    <property type="entry name" value="Glycine betaine-binding periplasmic protein, domain 2"/>
    <property type="match status" value="1"/>
</dbReference>
<proteinExistence type="predicted"/>
<sequence length="139" mass="15817">MKALRSANVQMTSDRVIKLGVIDLSFHRATAAVVTKIFEILGFTVERNFALHEETFRQLRAGDIDMVVSAWLPHSHGNYKKEVEQRVATVELGTHYEPFAYWGVPYYIPQQCVNSVEDLRKPDVKEGHKTMGPRENSNG</sequence>
<dbReference type="KEGG" id="panr:A7J50_3978"/>
<accession>A0A172Z4R8</accession>
<dbReference type="RefSeq" id="WP_064453348.1">
    <property type="nucleotide sequence ID" value="NZ_CP015600.1"/>
</dbReference>
<dbReference type="InterPro" id="IPR007210">
    <property type="entry name" value="ABC_Gly_betaine_transp_sub-bd"/>
</dbReference>
<gene>
    <name evidence="2" type="ORF">A7J50_3978</name>
</gene>
<dbReference type="SUPFAM" id="SSF53850">
    <property type="entry name" value="Periplasmic binding protein-like II"/>
    <property type="match status" value="1"/>
</dbReference>
<reference evidence="2 3" key="1">
    <citation type="submission" date="2016-05" db="EMBL/GenBank/DDBJ databases">
        <title>Complete genome sequence of Pseudomonas antarctica PAMC 27494.</title>
        <authorList>
            <person name="Lee J."/>
        </authorList>
    </citation>
    <scope>NUCLEOTIDE SEQUENCE [LARGE SCALE GENOMIC DNA]</scope>
    <source>
        <strain evidence="2 3">PAMC 27494</strain>
    </source>
</reference>
<feature type="domain" description="ABC-type glycine betaine transport system substrate-binding" evidence="1">
    <location>
        <begin position="17"/>
        <end position="124"/>
    </location>
</feature>
<dbReference type="STRING" id="219572.A7J50_3978"/>
<dbReference type="AlphaFoldDB" id="A0A172Z4R8"/>
<dbReference type="GO" id="GO:0022857">
    <property type="term" value="F:transmembrane transporter activity"/>
    <property type="evidence" value="ECO:0007669"/>
    <property type="project" value="InterPro"/>
</dbReference>
<evidence type="ECO:0000313" key="3">
    <source>
        <dbReference type="Proteomes" id="UP000077829"/>
    </source>
</evidence>
<dbReference type="GO" id="GO:0043190">
    <property type="term" value="C:ATP-binding cassette (ABC) transporter complex"/>
    <property type="evidence" value="ECO:0007669"/>
    <property type="project" value="InterPro"/>
</dbReference>
<evidence type="ECO:0000313" key="2">
    <source>
        <dbReference type="EMBL" id="ANF87341.1"/>
    </source>
</evidence>
<dbReference type="Pfam" id="PF04069">
    <property type="entry name" value="OpuAC"/>
    <property type="match status" value="1"/>
</dbReference>
<dbReference type="EMBL" id="CP015600">
    <property type="protein sequence ID" value="ANF87341.1"/>
    <property type="molecule type" value="Genomic_DNA"/>
</dbReference>
<organism evidence="2 3">
    <name type="scientific">Pseudomonas antarctica</name>
    <dbReference type="NCBI Taxonomy" id="219572"/>
    <lineage>
        <taxon>Bacteria</taxon>
        <taxon>Pseudomonadati</taxon>
        <taxon>Pseudomonadota</taxon>
        <taxon>Gammaproteobacteria</taxon>
        <taxon>Pseudomonadales</taxon>
        <taxon>Pseudomonadaceae</taxon>
        <taxon>Pseudomonas</taxon>
    </lineage>
</organism>
<evidence type="ECO:0000259" key="1">
    <source>
        <dbReference type="Pfam" id="PF04069"/>
    </source>
</evidence>